<keyword evidence="2" id="KW-0489">Methyltransferase</keyword>
<keyword evidence="2" id="KW-0808">Transferase</keyword>
<dbReference type="Pfam" id="PF13649">
    <property type="entry name" value="Methyltransf_25"/>
    <property type="match status" value="1"/>
</dbReference>
<evidence type="ECO:0000259" key="1">
    <source>
        <dbReference type="Pfam" id="PF13649"/>
    </source>
</evidence>
<dbReference type="EMBL" id="PRLG01000029">
    <property type="protein sequence ID" value="PYY26500.1"/>
    <property type="molecule type" value="Genomic_DNA"/>
</dbReference>
<dbReference type="InterPro" id="IPR041698">
    <property type="entry name" value="Methyltransf_25"/>
</dbReference>
<dbReference type="AlphaFoldDB" id="A0A2W0C326"/>
<accession>A0A2W0C326</accession>
<dbReference type="GO" id="GO:0008168">
    <property type="term" value="F:methyltransferase activity"/>
    <property type="evidence" value="ECO:0007669"/>
    <property type="project" value="UniProtKB-KW"/>
</dbReference>
<dbReference type="InterPro" id="IPR029063">
    <property type="entry name" value="SAM-dependent_MTases_sf"/>
</dbReference>
<dbReference type="EC" id="5.4.2.11" evidence="2"/>
<reference evidence="2 3" key="1">
    <citation type="submission" date="2018-01" db="EMBL/GenBank/DDBJ databases">
        <title>Genome sequence of the PGP bacterium Paenibacillus illinoisensis E3.</title>
        <authorList>
            <person name="Rolli E."/>
            <person name="Marasco R."/>
            <person name="Bessem C."/>
            <person name="Michoud G."/>
            <person name="Gaiarsa S."/>
            <person name="Borin S."/>
            <person name="Daffonchio D."/>
        </authorList>
    </citation>
    <scope>NUCLEOTIDE SEQUENCE [LARGE SCALE GENOMIC DNA]</scope>
    <source>
        <strain evidence="2 3">E3</strain>
    </source>
</reference>
<keyword evidence="2" id="KW-0413">Isomerase</keyword>
<evidence type="ECO:0000313" key="3">
    <source>
        <dbReference type="Proteomes" id="UP000247459"/>
    </source>
</evidence>
<name>A0A2W0C326_9BACL</name>
<dbReference type="OrthoDB" id="213472at2"/>
<dbReference type="RefSeq" id="WP_110822449.1">
    <property type="nucleotide sequence ID" value="NZ_PRLG01000029.1"/>
</dbReference>
<dbReference type="GO" id="GO:0004619">
    <property type="term" value="F:phosphoglycerate mutase activity"/>
    <property type="evidence" value="ECO:0007669"/>
    <property type="project" value="UniProtKB-EC"/>
</dbReference>
<comment type="caution">
    <text evidence="2">The sequence shown here is derived from an EMBL/GenBank/DDBJ whole genome shotgun (WGS) entry which is preliminary data.</text>
</comment>
<dbReference type="Gene3D" id="3.40.50.150">
    <property type="entry name" value="Vaccinia Virus protein VP39"/>
    <property type="match status" value="1"/>
</dbReference>
<dbReference type="CDD" id="cd02440">
    <property type="entry name" value="AdoMet_MTases"/>
    <property type="match status" value="1"/>
</dbReference>
<protein>
    <submittedName>
        <fullName evidence="2">Type 12 methyltransferase</fullName>
        <ecNumber evidence="2">5.4.2.11</ecNumber>
    </submittedName>
</protein>
<organism evidence="2 3">
    <name type="scientific">Paenibacillus illinoisensis</name>
    <dbReference type="NCBI Taxonomy" id="59845"/>
    <lineage>
        <taxon>Bacteria</taxon>
        <taxon>Bacillati</taxon>
        <taxon>Bacillota</taxon>
        <taxon>Bacilli</taxon>
        <taxon>Bacillales</taxon>
        <taxon>Paenibacillaceae</taxon>
        <taxon>Paenibacillus</taxon>
    </lineage>
</organism>
<dbReference type="GO" id="GO:0032259">
    <property type="term" value="P:methylation"/>
    <property type="evidence" value="ECO:0007669"/>
    <property type="project" value="UniProtKB-KW"/>
</dbReference>
<gene>
    <name evidence="2" type="primary">smtA</name>
    <name evidence="2" type="ORF">PIL02S_05905</name>
</gene>
<dbReference type="SUPFAM" id="SSF53335">
    <property type="entry name" value="S-adenosyl-L-methionine-dependent methyltransferases"/>
    <property type="match status" value="1"/>
</dbReference>
<evidence type="ECO:0000313" key="2">
    <source>
        <dbReference type="EMBL" id="PYY26500.1"/>
    </source>
</evidence>
<dbReference type="Proteomes" id="UP000247459">
    <property type="component" value="Unassembled WGS sequence"/>
</dbReference>
<proteinExistence type="predicted"/>
<sequence length="236" mass="26101">MNADHSSLMSWKTADENRYEQSISLKIPGYSHMHDLMERLLAASLTDNNESKILIAGAGGGKEITLLADRHPGWTFTGVDPSGPMLQLAKRRVAEAGLGPRVKLEGITVEELPLDELYEGATSMLMLHFLQGMEAKRKFMTSLAARLKSGAPLLLAAVNADLSSPAHKVMMNAWRDYMLCAGITREEWDRFAASLGKESDPISSEQTVALLSECGFTHITRYFGAFWVEGYYAMRI</sequence>
<feature type="domain" description="Methyltransferase" evidence="1">
    <location>
        <begin position="53"/>
        <end position="150"/>
    </location>
</feature>